<feature type="domain" description="FtsK" evidence="8">
    <location>
        <begin position="495"/>
        <end position="685"/>
    </location>
</feature>
<feature type="binding site" evidence="5">
    <location>
        <begin position="512"/>
        <end position="519"/>
    </location>
    <ligand>
        <name>ATP</name>
        <dbReference type="ChEBI" id="CHEBI:30616"/>
    </ligand>
</feature>
<dbReference type="Pfam" id="PF09397">
    <property type="entry name" value="FtsK_gamma"/>
    <property type="match status" value="1"/>
</dbReference>
<keyword evidence="7" id="KW-0812">Transmembrane</keyword>
<dbReference type="CDD" id="cd01127">
    <property type="entry name" value="TrwB_TraG_TraD_VirD4"/>
    <property type="match status" value="1"/>
</dbReference>
<evidence type="ECO:0000256" key="3">
    <source>
        <dbReference type="ARBA" id="ARBA00022840"/>
    </source>
</evidence>
<dbReference type="Gene3D" id="3.40.50.300">
    <property type="entry name" value="P-loop containing nucleotide triphosphate hydrolases"/>
    <property type="match status" value="1"/>
</dbReference>
<feature type="compositionally biased region" description="Basic and acidic residues" evidence="6">
    <location>
        <begin position="183"/>
        <end position="201"/>
    </location>
</feature>
<dbReference type="PANTHER" id="PTHR22683:SF41">
    <property type="entry name" value="DNA TRANSLOCASE FTSK"/>
    <property type="match status" value="1"/>
</dbReference>
<feature type="region of interest" description="Disordered" evidence="6">
    <location>
        <begin position="172"/>
        <end position="201"/>
    </location>
</feature>
<evidence type="ECO:0000256" key="1">
    <source>
        <dbReference type="ARBA" id="ARBA00006474"/>
    </source>
</evidence>
<name>E8QF07_HELP7</name>
<dbReference type="Gene3D" id="1.10.10.10">
    <property type="entry name" value="Winged helix-like DNA-binding domain superfamily/Winged helix DNA-binding domain"/>
    <property type="match status" value="1"/>
</dbReference>
<dbReference type="AlphaFoldDB" id="E8QF07"/>
<evidence type="ECO:0000259" key="8">
    <source>
        <dbReference type="PROSITE" id="PS50901"/>
    </source>
</evidence>
<dbReference type="InterPro" id="IPR041027">
    <property type="entry name" value="FtsK_alpha"/>
</dbReference>
<dbReference type="Proteomes" id="UP000009059">
    <property type="component" value="Chromosome"/>
</dbReference>
<dbReference type="PANTHER" id="PTHR22683">
    <property type="entry name" value="SPORULATION PROTEIN RELATED"/>
    <property type="match status" value="1"/>
</dbReference>
<evidence type="ECO:0000256" key="2">
    <source>
        <dbReference type="ARBA" id="ARBA00022741"/>
    </source>
</evidence>
<dbReference type="RefSeq" id="WP_000837258.1">
    <property type="nucleotide sequence ID" value="NC_017372.1"/>
</dbReference>
<dbReference type="SMART" id="SM00843">
    <property type="entry name" value="Ftsk_gamma"/>
    <property type="match status" value="1"/>
</dbReference>
<gene>
    <name evidence="9" type="ordered locus">HPIN_01640</name>
</gene>
<keyword evidence="9" id="KW-0132">Cell division</keyword>
<feature type="transmembrane region" description="Helical" evidence="7">
    <location>
        <begin position="45"/>
        <end position="67"/>
    </location>
</feature>
<dbReference type="Gene3D" id="3.30.980.40">
    <property type="match status" value="1"/>
</dbReference>
<dbReference type="InterPro" id="IPR036390">
    <property type="entry name" value="WH_DNA-bd_sf"/>
</dbReference>
<evidence type="ECO:0000256" key="4">
    <source>
        <dbReference type="ARBA" id="ARBA00023125"/>
    </source>
</evidence>
<proteinExistence type="inferred from homology"/>
<dbReference type="InterPro" id="IPR050206">
    <property type="entry name" value="FtsK/SpoIIIE/SftA"/>
</dbReference>
<protein>
    <submittedName>
        <fullName evidence="9">Cell division protein</fullName>
    </submittedName>
</protein>
<feature type="transmembrane region" description="Helical" evidence="7">
    <location>
        <begin position="7"/>
        <end position="25"/>
    </location>
</feature>
<keyword evidence="7" id="KW-0472">Membrane</keyword>
<dbReference type="GO" id="GO:0051301">
    <property type="term" value="P:cell division"/>
    <property type="evidence" value="ECO:0007669"/>
    <property type="project" value="UniProtKB-KW"/>
</dbReference>
<keyword evidence="4" id="KW-0238">DNA-binding</keyword>
<dbReference type="SUPFAM" id="SSF52540">
    <property type="entry name" value="P-loop containing nucleoside triphosphate hydrolases"/>
    <property type="match status" value="1"/>
</dbReference>
<feature type="transmembrane region" description="Helical" evidence="7">
    <location>
        <begin position="117"/>
        <end position="135"/>
    </location>
</feature>
<evidence type="ECO:0000256" key="6">
    <source>
        <dbReference type="SAM" id="MobiDB-lite"/>
    </source>
</evidence>
<keyword evidence="7" id="KW-1133">Transmembrane helix</keyword>
<dbReference type="InterPro" id="IPR003593">
    <property type="entry name" value="AAA+_ATPase"/>
</dbReference>
<keyword evidence="9" id="KW-0131">Cell cycle</keyword>
<dbReference type="SMART" id="SM00382">
    <property type="entry name" value="AAA"/>
    <property type="match status" value="1"/>
</dbReference>
<dbReference type="HOGENOM" id="CLU_001981_4_0_7"/>
<reference evidence="10" key="1">
    <citation type="submission" date="2010-11" db="EMBL/GenBank/DDBJ databases">
        <title>Genome sequence of Helicobacter pylori strain India7.</title>
        <authorList>
            <person name="Kersulyte D."/>
            <person name="Mukhopadhyay A."/>
            <person name="Choudhury A."/>
            <person name="Nair G.B."/>
            <person name="Berg D.E."/>
        </authorList>
    </citation>
    <scope>NUCLEOTIDE SEQUENCE [LARGE SCALE GENOMIC DNA]</scope>
    <source>
        <strain evidence="10">India7</strain>
    </source>
</reference>
<evidence type="ECO:0000313" key="10">
    <source>
        <dbReference type="Proteomes" id="UP000009059"/>
    </source>
</evidence>
<dbReference type="SUPFAM" id="SSF46785">
    <property type="entry name" value="Winged helix' DNA-binding domain"/>
    <property type="match status" value="1"/>
</dbReference>
<feature type="region of interest" description="Disordered" evidence="6">
    <location>
        <begin position="270"/>
        <end position="329"/>
    </location>
</feature>
<dbReference type="InterPro" id="IPR018541">
    <property type="entry name" value="Ftsk_gamma"/>
</dbReference>
<accession>E8QF07</accession>
<dbReference type="EMBL" id="CP002331">
    <property type="protein sequence ID" value="ADU79582.1"/>
    <property type="molecule type" value="Genomic_DNA"/>
</dbReference>
<dbReference type="GO" id="GO:0003677">
    <property type="term" value="F:DNA binding"/>
    <property type="evidence" value="ECO:0007669"/>
    <property type="project" value="UniProtKB-KW"/>
</dbReference>
<feature type="compositionally biased region" description="Low complexity" evidence="6">
    <location>
        <begin position="272"/>
        <end position="283"/>
    </location>
</feature>
<keyword evidence="2 5" id="KW-0547">Nucleotide-binding</keyword>
<dbReference type="PATRIC" id="fig|907238.3.peg.326"/>
<dbReference type="GO" id="GO:0005524">
    <property type="term" value="F:ATP binding"/>
    <property type="evidence" value="ECO:0007669"/>
    <property type="project" value="UniProtKB-UniRule"/>
</dbReference>
<dbReference type="InterPro" id="IPR036388">
    <property type="entry name" value="WH-like_DNA-bd_sf"/>
</dbReference>
<feature type="compositionally biased region" description="Basic and acidic residues" evidence="6">
    <location>
        <begin position="291"/>
        <end position="314"/>
    </location>
</feature>
<organism evidence="9 10">
    <name type="scientific">Helicobacter pylori (strain India7)</name>
    <dbReference type="NCBI Taxonomy" id="907238"/>
    <lineage>
        <taxon>Bacteria</taxon>
        <taxon>Pseudomonadati</taxon>
        <taxon>Campylobacterota</taxon>
        <taxon>Epsilonproteobacteria</taxon>
        <taxon>Campylobacterales</taxon>
        <taxon>Helicobacteraceae</taxon>
        <taxon>Helicobacter</taxon>
    </lineage>
</organism>
<keyword evidence="3 5" id="KW-0067">ATP-binding</keyword>
<evidence type="ECO:0000256" key="7">
    <source>
        <dbReference type="SAM" id="Phobius"/>
    </source>
</evidence>
<feature type="compositionally biased region" description="Polar residues" evidence="6">
    <location>
        <begin position="317"/>
        <end position="328"/>
    </location>
</feature>
<dbReference type="Pfam" id="PF17854">
    <property type="entry name" value="FtsK_alpha"/>
    <property type="match status" value="1"/>
</dbReference>
<evidence type="ECO:0000313" key="9">
    <source>
        <dbReference type="EMBL" id="ADU79582.1"/>
    </source>
</evidence>
<sequence length="821" mass="91894">MKSKKLYLALIIGVLLAFLTLSSWLGNSGLVGRFGVWFAAINKKYFGYLSWVNLPYLAWVLFLLYRTKNPFTEIVLEKTLGHLLGILSLLFLQSSLLNQGEIGNSVRLFLRPFIGDFGLYALIMLMVVISYLILFKLPPKSVFYPYINKTQNLLKEIYEQCLQAFSPNFSPKKEGFENTPSDIQKKETKNDKEKENLKENPIDENHKTANEESFLAIPTPYNTTLNALEPQEGLVQISSHSPTHYTIYPKKNRFDDFSNPISPTLKEIKQETLTPTTPTSIMPTPAPNTENDNKTENHPTKEENTQGEKIKEEEVQNAPSFSPITPTSAKKPVMVKELSENKEILDGLDYGEVQKPKDYELPTTQLLNAVCLKDTSLDENEIDQKIQDLLSKLRTFKIDGDIIRTYSGPIVTTFEFRPAPNVKVSRILGLSDDLAMTLCAESIRIQAPIKGKDVVGIEIPNSQSQIIYLREILESELFQKSSSPLTLALGKDIVGNPFITDLKKLPHLLIAGTTGSGKSVGVNAMILSLLYKNPPDQLKLVMIDPKMVEFSIYADIPHLLTPIITDPKKAIGALQSVAKEMEHRYSLMSEYKVKTIDSYNEQAENNGVEAFPYLIVVIDELADLMMTGGKEAEVPIARIAQMGRASGLHLIVATQRPSVDVVTGLIKTNLPSRVSFRVGTKIDSKVILDTDGAQSLLGRGDMLFTPPGANGLVRLHAPFATEDEIKKIVDFIKAQKEVEYDKDFLLEESRMPLDTPNYQSDDILERAKAVILEKKITSTSFLQRQLKIGYNQAATITDELEAQGFLSPRNAKGNREILQNF</sequence>
<dbReference type="Pfam" id="PF01580">
    <property type="entry name" value="FtsK_SpoIIIE"/>
    <property type="match status" value="1"/>
</dbReference>
<dbReference type="PROSITE" id="PS50901">
    <property type="entry name" value="FTSK"/>
    <property type="match status" value="1"/>
</dbReference>
<evidence type="ECO:0000256" key="5">
    <source>
        <dbReference type="PROSITE-ProRule" id="PRU00289"/>
    </source>
</evidence>
<dbReference type="InterPro" id="IPR027417">
    <property type="entry name" value="P-loop_NTPase"/>
</dbReference>
<dbReference type="InterPro" id="IPR002543">
    <property type="entry name" value="FtsK_dom"/>
</dbReference>
<comment type="similarity">
    <text evidence="1">Belongs to the FtsK/SpoIIIE/SftA family.</text>
</comment>
<dbReference type="KEGG" id="hpn:HPIN_01640"/>